<evidence type="ECO:0000256" key="4">
    <source>
        <dbReference type="ARBA" id="ARBA00022771"/>
    </source>
</evidence>
<dbReference type="GO" id="GO:0005634">
    <property type="term" value="C:nucleus"/>
    <property type="evidence" value="ECO:0007669"/>
    <property type="project" value="UniProtKB-SubCell"/>
</dbReference>
<evidence type="ECO:0000256" key="5">
    <source>
        <dbReference type="ARBA" id="ARBA00022833"/>
    </source>
</evidence>
<dbReference type="Gene3D" id="3.30.160.60">
    <property type="entry name" value="Classic Zinc Finger"/>
    <property type="match status" value="1"/>
</dbReference>
<dbReference type="SUPFAM" id="SSF57667">
    <property type="entry name" value="beta-beta-alpha zinc fingers"/>
    <property type="match status" value="1"/>
</dbReference>
<comment type="subcellular location">
    <subcellularLocation>
        <location evidence="1">Nucleus</location>
    </subcellularLocation>
</comment>
<evidence type="ECO:0000313" key="11">
    <source>
        <dbReference type="Proteomes" id="UP000094527"/>
    </source>
</evidence>
<name>A0A1D2MEJ7_ORCCI</name>
<dbReference type="InterPro" id="IPR036236">
    <property type="entry name" value="Znf_C2H2_sf"/>
</dbReference>
<dbReference type="Pfam" id="PF00096">
    <property type="entry name" value="zf-C2H2"/>
    <property type="match status" value="1"/>
</dbReference>
<keyword evidence="5" id="KW-0862">Zinc</keyword>
<comment type="caution">
    <text evidence="10">The sequence shown here is derived from an EMBL/GenBank/DDBJ whole genome shotgun (WGS) entry which is preliminary data.</text>
</comment>
<evidence type="ECO:0000256" key="8">
    <source>
        <dbReference type="SAM" id="MobiDB-lite"/>
    </source>
</evidence>
<dbReference type="FunFam" id="3.30.160.60:FF:000145">
    <property type="entry name" value="Zinc finger protein 574"/>
    <property type="match status" value="1"/>
</dbReference>
<accession>A0A1D2MEJ7</accession>
<dbReference type="OrthoDB" id="2687452at2759"/>
<keyword evidence="2" id="KW-0479">Metal-binding</keyword>
<keyword evidence="3" id="KW-0677">Repeat</keyword>
<evidence type="ECO:0000256" key="7">
    <source>
        <dbReference type="PROSITE-ProRule" id="PRU00042"/>
    </source>
</evidence>
<keyword evidence="4 7" id="KW-0863">Zinc-finger</keyword>
<gene>
    <name evidence="10" type="ORF">Ocin01_15244</name>
</gene>
<dbReference type="AlphaFoldDB" id="A0A1D2MEJ7"/>
<evidence type="ECO:0000256" key="1">
    <source>
        <dbReference type="ARBA" id="ARBA00004123"/>
    </source>
</evidence>
<dbReference type="EMBL" id="LJIJ01001546">
    <property type="protein sequence ID" value="ODM91438.1"/>
    <property type="molecule type" value="Genomic_DNA"/>
</dbReference>
<evidence type="ECO:0000313" key="10">
    <source>
        <dbReference type="EMBL" id="ODM91438.1"/>
    </source>
</evidence>
<protein>
    <submittedName>
        <fullName evidence="10">Putative zinc finger protein</fullName>
    </submittedName>
</protein>
<feature type="domain" description="C2H2-type" evidence="9">
    <location>
        <begin position="93"/>
        <end position="121"/>
    </location>
</feature>
<dbReference type="SMART" id="SM00355">
    <property type="entry name" value="ZnF_C2H2"/>
    <property type="match status" value="2"/>
</dbReference>
<feature type="region of interest" description="Disordered" evidence="8">
    <location>
        <begin position="1"/>
        <end position="64"/>
    </location>
</feature>
<organism evidence="10 11">
    <name type="scientific">Orchesella cincta</name>
    <name type="common">Springtail</name>
    <name type="synonym">Podura cincta</name>
    <dbReference type="NCBI Taxonomy" id="48709"/>
    <lineage>
        <taxon>Eukaryota</taxon>
        <taxon>Metazoa</taxon>
        <taxon>Ecdysozoa</taxon>
        <taxon>Arthropoda</taxon>
        <taxon>Hexapoda</taxon>
        <taxon>Collembola</taxon>
        <taxon>Entomobryomorpha</taxon>
        <taxon>Entomobryoidea</taxon>
        <taxon>Orchesellidae</taxon>
        <taxon>Orchesellinae</taxon>
        <taxon>Orchesella</taxon>
    </lineage>
</organism>
<keyword evidence="6" id="KW-0539">Nucleus</keyword>
<evidence type="ECO:0000256" key="2">
    <source>
        <dbReference type="ARBA" id="ARBA00022723"/>
    </source>
</evidence>
<dbReference type="PROSITE" id="PS00028">
    <property type="entry name" value="ZINC_FINGER_C2H2_1"/>
    <property type="match status" value="1"/>
</dbReference>
<reference evidence="10 11" key="1">
    <citation type="journal article" date="2016" name="Genome Biol. Evol.">
        <title>Gene Family Evolution Reflects Adaptation to Soil Environmental Stressors in the Genome of the Collembolan Orchesella cincta.</title>
        <authorList>
            <person name="Faddeeva-Vakhrusheva A."/>
            <person name="Derks M.F."/>
            <person name="Anvar S.Y."/>
            <person name="Agamennone V."/>
            <person name="Suring W."/>
            <person name="Smit S."/>
            <person name="van Straalen N.M."/>
            <person name="Roelofs D."/>
        </authorList>
    </citation>
    <scope>NUCLEOTIDE SEQUENCE [LARGE SCALE GENOMIC DNA]</scope>
    <source>
        <tissue evidence="10">Mixed pool</tissue>
    </source>
</reference>
<evidence type="ECO:0000259" key="9">
    <source>
        <dbReference type="PROSITE" id="PS50157"/>
    </source>
</evidence>
<dbReference type="PROSITE" id="PS50157">
    <property type="entry name" value="ZINC_FINGER_C2H2_2"/>
    <property type="match status" value="1"/>
</dbReference>
<proteinExistence type="predicted"/>
<evidence type="ECO:0000256" key="6">
    <source>
        <dbReference type="ARBA" id="ARBA00023242"/>
    </source>
</evidence>
<evidence type="ECO:0000256" key="3">
    <source>
        <dbReference type="ARBA" id="ARBA00022737"/>
    </source>
</evidence>
<dbReference type="InterPro" id="IPR013087">
    <property type="entry name" value="Znf_C2H2_type"/>
</dbReference>
<dbReference type="GO" id="GO:0008270">
    <property type="term" value="F:zinc ion binding"/>
    <property type="evidence" value="ECO:0007669"/>
    <property type="project" value="UniProtKB-KW"/>
</dbReference>
<dbReference type="Proteomes" id="UP000094527">
    <property type="component" value="Unassembled WGS sequence"/>
</dbReference>
<keyword evidence="11" id="KW-1185">Reference proteome</keyword>
<sequence>MYETKRKEESDSDSTFEPDASPEHNSNESDSDSQSDREPASIKSNAKSPLAHHQPPKKKTETKPMCLQHCGKVLISSQRLRHHIYQVHRGHPFQCSECSKSFKTKAALKDHAIRTHSENHQVRF</sequence>